<evidence type="ECO:0000256" key="1">
    <source>
        <dbReference type="SAM" id="Phobius"/>
    </source>
</evidence>
<dbReference type="Proteomes" id="UP000516369">
    <property type="component" value="Chromosome"/>
</dbReference>
<dbReference type="RefSeq" id="WP_190262598.1">
    <property type="nucleotide sequence ID" value="NZ_CP053923.1"/>
</dbReference>
<gene>
    <name evidence="2" type="ORF">HQ394_06610</name>
</gene>
<protein>
    <recommendedName>
        <fullName evidence="4">ATP synthase subunit I</fullName>
    </recommendedName>
</protein>
<dbReference type="InterPro" id="IPR017581">
    <property type="entry name" value="AtpR-like"/>
</dbReference>
<keyword evidence="3" id="KW-1185">Reference proteome</keyword>
<sequence length="100" mass="10962">MRMNAGDPIPWSYDVVIEYALMGLCVGVAFYMAQRLNLRLPLTKDQRWMIWVLDAVRIIGAIAFFAWLASLGAVPVLSAFVGFLAGRLLATHIVPGPGAE</sequence>
<keyword evidence="1" id="KW-1133">Transmembrane helix</keyword>
<dbReference type="KEGG" id="dvn:HQ394_06610"/>
<dbReference type="Pfam" id="PF12966">
    <property type="entry name" value="AtpR"/>
    <property type="match status" value="1"/>
</dbReference>
<keyword evidence="1" id="KW-0812">Transmembrane</keyword>
<organism evidence="2 3">
    <name type="scientific">Defluviicoccus vanus</name>
    <dbReference type="NCBI Taxonomy" id="111831"/>
    <lineage>
        <taxon>Bacteria</taxon>
        <taxon>Pseudomonadati</taxon>
        <taxon>Pseudomonadota</taxon>
        <taxon>Alphaproteobacteria</taxon>
        <taxon>Rhodospirillales</taxon>
        <taxon>Rhodospirillaceae</taxon>
        <taxon>Defluviicoccus</taxon>
    </lineage>
</organism>
<evidence type="ECO:0000313" key="2">
    <source>
        <dbReference type="EMBL" id="QNT69085.1"/>
    </source>
</evidence>
<keyword evidence="1" id="KW-0472">Membrane</keyword>
<evidence type="ECO:0000313" key="3">
    <source>
        <dbReference type="Proteomes" id="UP000516369"/>
    </source>
</evidence>
<accession>A0A7H1N049</accession>
<reference evidence="2 3" key="1">
    <citation type="submission" date="2020-05" db="EMBL/GenBank/DDBJ databases">
        <title>Complete closed genome sequence of Defluviicoccus vanus.</title>
        <authorList>
            <person name="Bessarab I."/>
            <person name="Arumugam K."/>
            <person name="Maszenan A.M."/>
            <person name="Seviour R.J."/>
            <person name="Williams R.B."/>
        </authorList>
    </citation>
    <scope>NUCLEOTIDE SEQUENCE [LARGE SCALE GENOMIC DNA]</scope>
    <source>
        <strain evidence="2 3">Ben 114</strain>
    </source>
</reference>
<dbReference type="AlphaFoldDB" id="A0A7H1N049"/>
<feature type="transmembrane region" description="Helical" evidence="1">
    <location>
        <begin position="16"/>
        <end position="36"/>
    </location>
</feature>
<dbReference type="EMBL" id="CP053923">
    <property type="protein sequence ID" value="QNT69085.1"/>
    <property type="molecule type" value="Genomic_DNA"/>
</dbReference>
<name>A0A7H1N049_9PROT</name>
<proteinExistence type="predicted"/>
<evidence type="ECO:0008006" key="4">
    <source>
        <dbReference type="Google" id="ProtNLM"/>
    </source>
</evidence>